<evidence type="ECO:0000256" key="4">
    <source>
        <dbReference type="ARBA" id="ARBA00022840"/>
    </source>
</evidence>
<evidence type="ECO:0000313" key="8">
    <source>
        <dbReference type="EMBL" id="OVF10293.1"/>
    </source>
</evidence>
<dbReference type="KEGG" id="clus:A9F13_02g00891"/>
<evidence type="ECO:0000256" key="3">
    <source>
        <dbReference type="ARBA" id="ARBA00022777"/>
    </source>
</evidence>
<evidence type="ECO:0000256" key="1">
    <source>
        <dbReference type="ARBA" id="ARBA00022679"/>
    </source>
</evidence>
<sequence>MSIVPYNSHNEIVFHDPANEILVIHDSQENTIQLVRALPFESTDHDAFSSRALEWPDSEHRYGPEQANSYCPHCGHSFAENSRSGFRRRSSNSTYTESDLRNYVPSPFLHHDYFKLLANLPLGGRSIASSDSLPSDIFNQGYFERFFRKVPPGILGSGAHAQVYKVMHVLKNIQLGVYAVKRINIGDHVSFLDHVLNEVLILYELSAQGANENNLIRYNHVWMEMGSAKDSNTILLNRNGEQSGLNDEVPYVYILQQYCDGGHLENMIAGNFQTEKYMSAKERIEHERQRRRLQREHPSMPEPAKPQWLSDFEIWKFCSDITRGVLYLHSHGILHRDLKPSNCLLDKKYAPSSRPFVFESAAELENAADSLPKVLVSDFGEGKFIDKQRMADLSLHVDEERRGNTGTIEFTDPKLWVYSHYSSGRKLAYEFTKSSDMYSLGMIFCYLCAGCLPFEKELTDRTDPEKIRNDIAKWHSNLSPESFHEWFSDNVIRSQGAFSECQQDFNVLIYMLIKESSTFTAQDTMAYLQNIKWRRLIDNGESAAIDEIEKPTSVVSEIVVPRFQLPSANRIFQRRRLSVFAYLVDLALLEIADATKSVRLAKCLNLAGLAVEAIAPDYLSLHGAAIGVLITAVAWGYTKLE</sequence>
<comment type="caution">
    <text evidence="8">The sequence shown here is derived from an EMBL/GenBank/DDBJ whole genome shotgun (WGS) entry which is preliminary data.</text>
</comment>
<dbReference type="PROSITE" id="PS00108">
    <property type="entry name" value="PROTEIN_KINASE_ST"/>
    <property type="match status" value="1"/>
</dbReference>
<dbReference type="InterPro" id="IPR011009">
    <property type="entry name" value="Kinase-like_dom_sf"/>
</dbReference>
<dbReference type="InterPro" id="IPR008271">
    <property type="entry name" value="Ser/Thr_kinase_AS"/>
</dbReference>
<keyword evidence="4 6" id="KW-0067">ATP-binding</keyword>
<dbReference type="SMART" id="SM00220">
    <property type="entry name" value="S_TKc"/>
    <property type="match status" value="1"/>
</dbReference>
<dbReference type="GO" id="GO:0005524">
    <property type="term" value="F:ATP binding"/>
    <property type="evidence" value="ECO:0007669"/>
    <property type="project" value="UniProtKB-UniRule"/>
</dbReference>
<evidence type="ECO:0000256" key="2">
    <source>
        <dbReference type="ARBA" id="ARBA00022741"/>
    </source>
</evidence>
<evidence type="ECO:0000259" key="7">
    <source>
        <dbReference type="PROSITE" id="PS50011"/>
    </source>
</evidence>
<keyword evidence="1" id="KW-0808">Transferase</keyword>
<dbReference type="GO" id="GO:0030447">
    <property type="term" value="P:filamentous growth"/>
    <property type="evidence" value="ECO:0007669"/>
    <property type="project" value="UniProtKB-ARBA"/>
</dbReference>
<dbReference type="InterPro" id="IPR000719">
    <property type="entry name" value="Prot_kinase_dom"/>
</dbReference>
<protein>
    <recommendedName>
        <fullName evidence="7">Protein kinase domain-containing protein</fullName>
    </recommendedName>
</protein>
<dbReference type="SUPFAM" id="SSF56112">
    <property type="entry name" value="Protein kinase-like (PK-like)"/>
    <property type="match status" value="1"/>
</dbReference>
<dbReference type="InterPro" id="IPR017441">
    <property type="entry name" value="Protein_kinase_ATP_BS"/>
</dbReference>
<feature type="domain" description="Protein kinase" evidence="7">
    <location>
        <begin position="149"/>
        <end position="583"/>
    </location>
</feature>
<dbReference type="GO" id="GO:0110031">
    <property type="term" value="P:negative regulation of G2/MI transition of meiotic cell cycle"/>
    <property type="evidence" value="ECO:0007669"/>
    <property type="project" value="TreeGrafter"/>
</dbReference>
<dbReference type="GO" id="GO:0005737">
    <property type="term" value="C:cytoplasm"/>
    <property type="evidence" value="ECO:0007669"/>
    <property type="project" value="TreeGrafter"/>
</dbReference>
<name>A0AA91T3D6_CLALS</name>
<dbReference type="EMBL" id="LYUB02000002">
    <property type="protein sequence ID" value="OVF10293.1"/>
    <property type="molecule type" value="Genomic_DNA"/>
</dbReference>
<evidence type="ECO:0000313" key="9">
    <source>
        <dbReference type="Proteomes" id="UP000195602"/>
    </source>
</evidence>
<dbReference type="Pfam" id="PF00069">
    <property type="entry name" value="Pkinase"/>
    <property type="match status" value="1"/>
</dbReference>
<dbReference type="Gene3D" id="1.10.510.10">
    <property type="entry name" value="Transferase(Phosphotransferase) domain 1"/>
    <property type="match status" value="1"/>
</dbReference>
<dbReference type="PANTHER" id="PTHR11042">
    <property type="entry name" value="EUKARYOTIC TRANSLATION INITIATION FACTOR 2-ALPHA KINASE EIF2-ALPHA KINASE -RELATED"/>
    <property type="match status" value="1"/>
</dbReference>
<dbReference type="AlphaFoldDB" id="A0AA91T3D6"/>
<dbReference type="CDD" id="cd00180">
    <property type="entry name" value="PKc"/>
    <property type="match status" value="1"/>
</dbReference>
<dbReference type="PROSITE" id="PS50011">
    <property type="entry name" value="PROTEIN_KINASE_DOM"/>
    <property type="match status" value="1"/>
</dbReference>
<dbReference type="PROSITE" id="PS00107">
    <property type="entry name" value="PROTEIN_KINASE_ATP"/>
    <property type="match status" value="1"/>
</dbReference>
<comment type="similarity">
    <text evidence="5">Belongs to the protein kinase superfamily. Ser/Thr protein kinase family. GCN2 subfamily.</text>
</comment>
<reference evidence="8 9" key="1">
    <citation type="submission" date="2017-04" db="EMBL/GenBank/DDBJ databases">
        <title>Draft genome of the yeast Clavispora lusitaniae type strain CBS 6936.</title>
        <authorList>
            <person name="Durrens P."/>
            <person name="Klopp C."/>
            <person name="Biteau N."/>
            <person name="Fitton-Ouhabi V."/>
            <person name="Dementhon K."/>
            <person name="Accoceberry I."/>
            <person name="Sherman D.J."/>
            <person name="Noel T."/>
        </authorList>
    </citation>
    <scope>NUCLEOTIDE SEQUENCE [LARGE SCALE GENOMIC DNA]</scope>
    <source>
        <strain evidence="8 9">CBS 6936</strain>
    </source>
</reference>
<accession>A0AA91T3D6</accession>
<gene>
    <name evidence="8" type="ORF">A9F13_02g00891</name>
</gene>
<proteinExistence type="inferred from homology"/>
<dbReference type="GO" id="GO:0004713">
    <property type="term" value="F:protein tyrosine kinase activity"/>
    <property type="evidence" value="ECO:0007669"/>
    <property type="project" value="TreeGrafter"/>
</dbReference>
<dbReference type="PANTHER" id="PTHR11042:SF190">
    <property type="entry name" value="MITOSIS INHIBITOR PROTEIN KINASE MIK1"/>
    <property type="match status" value="1"/>
</dbReference>
<dbReference type="Gene3D" id="3.30.200.20">
    <property type="entry name" value="Phosphorylase Kinase, domain 1"/>
    <property type="match status" value="1"/>
</dbReference>
<dbReference type="GO" id="GO:0005634">
    <property type="term" value="C:nucleus"/>
    <property type="evidence" value="ECO:0007669"/>
    <property type="project" value="TreeGrafter"/>
</dbReference>
<dbReference type="Proteomes" id="UP000195602">
    <property type="component" value="Unassembled WGS sequence"/>
</dbReference>
<keyword evidence="3" id="KW-0418">Kinase</keyword>
<keyword evidence="2 6" id="KW-0547">Nucleotide-binding</keyword>
<feature type="binding site" evidence="6">
    <location>
        <position position="181"/>
    </location>
    <ligand>
        <name>ATP</name>
        <dbReference type="ChEBI" id="CHEBI:30616"/>
    </ligand>
</feature>
<evidence type="ECO:0000256" key="5">
    <source>
        <dbReference type="ARBA" id="ARBA00037982"/>
    </source>
</evidence>
<dbReference type="InterPro" id="IPR050339">
    <property type="entry name" value="CC_SR_Kinase"/>
</dbReference>
<organism evidence="8 9">
    <name type="scientific">Clavispora lusitaniae</name>
    <name type="common">Candida lusitaniae</name>
    <dbReference type="NCBI Taxonomy" id="36911"/>
    <lineage>
        <taxon>Eukaryota</taxon>
        <taxon>Fungi</taxon>
        <taxon>Dikarya</taxon>
        <taxon>Ascomycota</taxon>
        <taxon>Saccharomycotina</taxon>
        <taxon>Pichiomycetes</taxon>
        <taxon>Metschnikowiaceae</taxon>
        <taxon>Clavispora</taxon>
    </lineage>
</organism>
<evidence type="ECO:0000256" key="6">
    <source>
        <dbReference type="PROSITE-ProRule" id="PRU10141"/>
    </source>
</evidence>